<keyword evidence="3 5" id="KW-1133">Transmembrane helix</keyword>
<dbReference type="RefSeq" id="WP_183596772.1">
    <property type="nucleotide sequence ID" value="NZ_JACHXK010000001.1"/>
</dbReference>
<protein>
    <recommendedName>
        <fullName evidence="6">O-antigen ligase-related domain-containing protein</fullName>
    </recommendedName>
</protein>
<dbReference type="InterPro" id="IPR007016">
    <property type="entry name" value="O-antigen_ligase-rel_domated"/>
</dbReference>
<feature type="transmembrane region" description="Helical" evidence="5">
    <location>
        <begin position="29"/>
        <end position="46"/>
    </location>
</feature>
<evidence type="ECO:0000256" key="3">
    <source>
        <dbReference type="ARBA" id="ARBA00022989"/>
    </source>
</evidence>
<evidence type="ECO:0000256" key="2">
    <source>
        <dbReference type="ARBA" id="ARBA00022692"/>
    </source>
</evidence>
<comment type="subcellular location">
    <subcellularLocation>
        <location evidence="1">Membrane</location>
        <topology evidence="1">Multi-pass membrane protein</topology>
    </subcellularLocation>
</comment>
<evidence type="ECO:0000313" key="7">
    <source>
        <dbReference type="EMBL" id="MBB3108568.1"/>
    </source>
</evidence>
<feature type="transmembrane region" description="Helical" evidence="5">
    <location>
        <begin position="287"/>
        <end position="306"/>
    </location>
</feature>
<organism evidence="7 8">
    <name type="scientific">Paenibacillus phyllosphaerae</name>
    <dbReference type="NCBI Taxonomy" id="274593"/>
    <lineage>
        <taxon>Bacteria</taxon>
        <taxon>Bacillati</taxon>
        <taxon>Bacillota</taxon>
        <taxon>Bacilli</taxon>
        <taxon>Bacillales</taxon>
        <taxon>Paenibacillaceae</taxon>
        <taxon>Paenibacillus</taxon>
    </lineage>
</organism>
<accession>A0A7W5FL00</accession>
<feature type="transmembrane region" description="Helical" evidence="5">
    <location>
        <begin position="204"/>
        <end position="235"/>
    </location>
</feature>
<feature type="transmembrane region" description="Helical" evidence="5">
    <location>
        <begin position="338"/>
        <end position="362"/>
    </location>
</feature>
<sequence length="430" mass="48112">MFKWLYILAGISLWLPSFAVFTIGEQTGIQLALLFYSIIFILQFVVNRTTLRRDNTLIYVYLMWAICLSLSIFASDNISASVRGIIAYISTLTVFFTIVLSQIDRKIIISSTISGYLSGGILSSLYGIYQYYGFKFSLPYTTLLQNNQAFSSYASNVGDYFSIGTRAFGFTAEPSQFSALLLAAVLIAALNIKESNGNISHLRLLRLVILFVGLLTSGSLSLLTSLPIIFILLLATSSEWRRLLLSFVTDRKKLWITYLAIIVVCIVFINGYIDLTRVQSLQTDKSFLVRAGSIVAAVLIFLNHPLTGYGLNAMGPAYQKYMPDYVFALQEKTGTDSLFLAIAAEQGIFGLIAILSMVIISLIRSKSNLTLYTVVIVLLVTFAIQTPYMYLYHFWVFLALGFISNENGRFVNTMALKKNKLYNKEGHEYA</sequence>
<reference evidence="7 8" key="1">
    <citation type="submission" date="2020-08" db="EMBL/GenBank/DDBJ databases">
        <title>Genomic Encyclopedia of Type Strains, Phase III (KMG-III): the genomes of soil and plant-associated and newly described type strains.</title>
        <authorList>
            <person name="Whitman W."/>
        </authorList>
    </citation>
    <scope>NUCLEOTIDE SEQUENCE [LARGE SCALE GENOMIC DNA]</scope>
    <source>
        <strain evidence="7 8">CECT 5862</strain>
    </source>
</reference>
<evidence type="ECO:0000256" key="1">
    <source>
        <dbReference type="ARBA" id="ARBA00004141"/>
    </source>
</evidence>
<gene>
    <name evidence="7" type="ORF">FHS18_000596</name>
</gene>
<feature type="transmembrane region" description="Helical" evidence="5">
    <location>
        <begin position="175"/>
        <end position="192"/>
    </location>
</feature>
<comment type="caution">
    <text evidence="7">The sequence shown here is derived from an EMBL/GenBank/DDBJ whole genome shotgun (WGS) entry which is preliminary data.</text>
</comment>
<dbReference type="PANTHER" id="PTHR37422">
    <property type="entry name" value="TEICHURONIC ACID BIOSYNTHESIS PROTEIN TUAE"/>
    <property type="match status" value="1"/>
</dbReference>
<evidence type="ECO:0000256" key="4">
    <source>
        <dbReference type="ARBA" id="ARBA00023136"/>
    </source>
</evidence>
<dbReference type="Pfam" id="PF04932">
    <property type="entry name" value="Wzy_C"/>
    <property type="match status" value="1"/>
</dbReference>
<dbReference type="EMBL" id="JACHXK010000001">
    <property type="protein sequence ID" value="MBB3108568.1"/>
    <property type="molecule type" value="Genomic_DNA"/>
</dbReference>
<dbReference type="InterPro" id="IPR051533">
    <property type="entry name" value="WaaL-like"/>
</dbReference>
<feature type="transmembrane region" description="Helical" evidence="5">
    <location>
        <begin position="80"/>
        <end position="100"/>
    </location>
</feature>
<feature type="domain" description="O-antigen ligase-related" evidence="6">
    <location>
        <begin position="207"/>
        <end position="354"/>
    </location>
</feature>
<feature type="transmembrane region" description="Helical" evidence="5">
    <location>
        <begin position="255"/>
        <end position="275"/>
    </location>
</feature>
<keyword evidence="4 5" id="KW-0472">Membrane</keyword>
<proteinExistence type="predicted"/>
<keyword evidence="8" id="KW-1185">Reference proteome</keyword>
<evidence type="ECO:0000313" key="8">
    <source>
        <dbReference type="Proteomes" id="UP000570361"/>
    </source>
</evidence>
<feature type="transmembrane region" description="Helical" evidence="5">
    <location>
        <begin position="58"/>
        <end position="74"/>
    </location>
</feature>
<evidence type="ECO:0000259" key="6">
    <source>
        <dbReference type="Pfam" id="PF04932"/>
    </source>
</evidence>
<keyword evidence="2 5" id="KW-0812">Transmembrane</keyword>
<name>A0A7W5FL00_9BACL</name>
<evidence type="ECO:0000256" key="5">
    <source>
        <dbReference type="SAM" id="Phobius"/>
    </source>
</evidence>
<dbReference type="Proteomes" id="UP000570361">
    <property type="component" value="Unassembled WGS sequence"/>
</dbReference>
<feature type="transmembrane region" description="Helical" evidence="5">
    <location>
        <begin position="107"/>
        <end position="129"/>
    </location>
</feature>
<dbReference type="AlphaFoldDB" id="A0A7W5FL00"/>
<dbReference type="PANTHER" id="PTHR37422:SF13">
    <property type="entry name" value="LIPOPOLYSACCHARIDE BIOSYNTHESIS PROTEIN PA4999-RELATED"/>
    <property type="match status" value="1"/>
</dbReference>
<dbReference type="GO" id="GO:0016020">
    <property type="term" value="C:membrane"/>
    <property type="evidence" value="ECO:0007669"/>
    <property type="project" value="UniProtKB-SubCell"/>
</dbReference>
<feature type="transmembrane region" description="Helical" evidence="5">
    <location>
        <begin position="369"/>
        <end position="386"/>
    </location>
</feature>